<dbReference type="RefSeq" id="WP_182540552.1">
    <property type="nucleotide sequence ID" value="NZ_JACJIP010000069.1"/>
</dbReference>
<keyword evidence="1" id="KW-0413">Isomerase</keyword>
<name>A0A7W3XUL3_9BACL</name>
<dbReference type="EMBL" id="JACJIP010000069">
    <property type="protein sequence ID" value="MBA9088761.1"/>
    <property type="molecule type" value="Genomic_DNA"/>
</dbReference>
<keyword evidence="2" id="KW-1185">Reference proteome</keyword>
<dbReference type="PANTHER" id="PTHR13887:SF54">
    <property type="entry name" value="DSBA FAMILY PROTEIN"/>
    <property type="match status" value="1"/>
</dbReference>
<protein>
    <submittedName>
        <fullName evidence="1">Putative DsbA family dithiol-disulfide isomerase</fullName>
    </submittedName>
</protein>
<evidence type="ECO:0000313" key="2">
    <source>
        <dbReference type="Proteomes" id="UP000567067"/>
    </source>
</evidence>
<dbReference type="Pfam" id="PF13743">
    <property type="entry name" value="Thioredoxin_5"/>
    <property type="match status" value="1"/>
</dbReference>
<proteinExistence type="predicted"/>
<gene>
    <name evidence="1" type="ORF">FHR92_005291</name>
</gene>
<dbReference type="Gene3D" id="1.10.472.60">
    <property type="entry name" value="putative protein disulfide isomerase domain"/>
    <property type="match status" value="1"/>
</dbReference>
<accession>A0A7W3XUL3</accession>
<dbReference type="CDD" id="cd03025">
    <property type="entry name" value="DsbA_FrnE_like"/>
    <property type="match status" value="1"/>
</dbReference>
<organism evidence="1 2">
    <name type="scientific">Fontibacillus solani</name>
    <dbReference type="NCBI Taxonomy" id="1572857"/>
    <lineage>
        <taxon>Bacteria</taxon>
        <taxon>Bacillati</taxon>
        <taxon>Bacillota</taxon>
        <taxon>Bacilli</taxon>
        <taxon>Bacillales</taxon>
        <taxon>Paenibacillaceae</taxon>
        <taxon>Fontibacillus</taxon>
    </lineage>
</organism>
<dbReference type="Proteomes" id="UP000567067">
    <property type="component" value="Unassembled WGS sequence"/>
</dbReference>
<dbReference type="Gene3D" id="3.40.30.10">
    <property type="entry name" value="Glutaredoxin"/>
    <property type="match status" value="1"/>
</dbReference>
<dbReference type="SUPFAM" id="SSF52833">
    <property type="entry name" value="Thioredoxin-like"/>
    <property type="match status" value="1"/>
</dbReference>
<dbReference type="AlphaFoldDB" id="A0A7W3XUL3"/>
<sequence>MNHENMFCDLETGVCSVNGADELEVIDLTRLNRKITIYYVTDPICSHCWALEPVLNRFIKQYTSYFKLQIVMGGLLPGWHGFADKSNGIQKPSDVAQHWQEVGEHSRMPIDGTLWHDRPILSSYPPSRVFKVIQEKHEGKENEFLRRAREAVFVFNRNIGKDEVLIDLVHQMGLDGEKIVAESGLESAQNRLEQDFELSSSLGVKGFPTVIMVNEENKGVKIVGARPLQTYVEGLKQILPERVNPDDVPNLLEWLDEGHPLFSKEIEMMYDLAQNEVLAFVQSELPQASYRIHHILGEMYIESVKKERE</sequence>
<dbReference type="GO" id="GO:0016853">
    <property type="term" value="F:isomerase activity"/>
    <property type="evidence" value="ECO:0007669"/>
    <property type="project" value="UniProtKB-KW"/>
</dbReference>
<dbReference type="InterPro" id="IPR036249">
    <property type="entry name" value="Thioredoxin-like_sf"/>
</dbReference>
<dbReference type="PANTHER" id="PTHR13887">
    <property type="entry name" value="GLUTATHIONE S-TRANSFERASE KAPPA"/>
    <property type="match status" value="1"/>
</dbReference>
<reference evidence="1 2" key="1">
    <citation type="submission" date="2020-08" db="EMBL/GenBank/DDBJ databases">
        <title>Genomic Encyclopedia of Type Strains, Phase III (KMG-III): the genomes of soil and plant-associated and newly described type strains.</title>
        <authorList>
            <person name="Whitman W."/>
        </authorList>
    </citation>
    <scope>NUCLEOTIDE SEQUENCE [LARGE SCALE GENOMIC DNA]</scope>
    <source>
        <strain evidence="1 2">CECT 8693</strain>
    </source>
</reference>
<comment type="caution">
    <text evidence="1">The sequence shown here is derived from an EMBL/GenBank/DDBJ whole genome shotgun (WGS) entry which is preliminary data.</text>
</comment>
<evidence type="ECO:0000313" key="1">
    <source>
        <dbReference type="EMBL" id="MBA9088761.1"/>
    </source>
</evidence>